<dbReference type="GO" id="GO:0005765">
    <property type="term" value="C:lysosomal membrane"/>
    <property type="evidence" value="ECO:0007669"/>
    <property type="project" value="TreeGrafter"/>
</dbReference>
<accession>A0AAF5I4F7</accession>
<dbReference type="Proteomes" id="UP000035681">
    <property type="component" value="Unplaced"/>
</dbReference>
<dbReference type="PANTHER" id="PTHR12479">
    <property type="entry name" value="LYSOSOMAL-ASSOCIATED TRANSMEMBRANE PROTEIN"/>
    <property type="match status" value="1"/>
</dbReference>
<proteinExistence type="predicted"/>
<feature type="transmembrane region" description="Helical" evidence="5">
    <location>
        <begin position="159"/>
        <end position="179"/>
    </location>
</feature>
<protein>
    <submittedName>
        <fullName evidence="7">Uncharacterized protein</fullName>
    </submittedName>
</protein>
<evidence type="ECO:0000256" key="5">
    <source>
        <dbReference type="SAM" id="Phobius"/>
    </source>
</evidence>
<name>A0AAF5I4F7_STRER</name>
<evidence type="ECO:0000313" key="6">
    <source>
        <dbReference type="Proteomes" id="UP000035681"/>
    </source>
</evidence>
<sequence length="584" mass="68313">NKKKLENFNDNMSYTFLKFTPKKSLNIKRGNTLNENVPTYSIKDIESYKCCYSFTIKYTLSLKIFIIIYILMTILGLCFGMVSTIIWLIIPICVVSTALIGIIQKKHRYIYPFLIMTVVHLIISIFMTILILLYSFFSYISLKLLVAKNLNRSPTQNDMVFFIASTIFICLIITVLHLFQIHVIYGCMKYYETLIYYSQKQPQNIENNDQHQSLLLSFQKEKINCKNTYLKNEGYYLNCKLILIFLFAIKNFLNDKEMCPNNLRNNIKEYSIKNYGTTKFSHSSIFTGHELDTYNYKVIQDSESEYLKNNKEELSYNQEEERKYYLNKNLKNHQKTSNTKVVSARNKNCCCSTPLLSKYYNMHHNNFINNPFPQNKYIESNSHMRTYTIKNYYCCCGNVHVVLGAKLFLVFYIGLTFLGIWYGAKSTAVWAFIPIFVISSSIYGFYKQRHKYIYPFLIVSIVQIIACFILSIVIVSFSIANYGTLHNIVATNKFIPLSKDDVTDTTVVVIVGLLVGFCCLMSLIHVWQCIVIYNCLEFFESINNNEWLNTYQNEVMFKTSNENTNPYQDSYNLDIINKNLIVEE</sequence>
<evidence type="ECO:0000256" key="3">
    <source>
        <dbReference type="ARBA" id="ARBA00022989"/>
    </source>
</evidence>
<evidence type="ECO:0000313" key="7">
    <source>
        <dbReference type="WBParaSite" id="TCONS_00017106.p1"/>
    </source>
</evidence>
<feature type="transmembrane region" description="Helical" evidence="5">
    <location>
        <begin position="85"/>
        <end position="103"/>
    </location>
</feature>
<feature type="transmembrane region" description="Helical" evidence="5">
    <location>
        <begin position="453"/>
        <end position="479"/>
    </location>
</feature>
<evidence type="ECO:0000256" key="2">
    <source>
        <dbReference type="ARBA" id="ARBA00022692"/>
    </source>
</evidence>
<dbReference type="PANTHER" id="PTHR12479:SF20">
    <property type="entry name" value="PROTEIN CBG06040"/>
    <property type="match status" value="1"/>
</dbReference>
<dbReference type="WBParaSite" id="TCONS_00017106.p1">
    <property type="protein sequence ID" value="TCONS_00017106.p1"/>
    <property type="gene ID" value="XLOC_011250"/>
</dbReference>
<dbReference type="AlphaFoldDB" id="A0AAF5I4F7"/>
<dbReference type="GO" id="GO:0012505">
    <property type="term" value="C:endomembrane system"/>
    <property type="evidence" value="ECO:0007669"/>
    <property type="project" value="UniProtKB-SubCell"/>
</dbReference>
<feature type="transmembrane region" description="Helical" evidence="5">
    <location>
        <begin position="392"/>
        <end position="422"/>
    </location>
</feature>
<feature type="transmembrane region" description="Helical" evidence="5">
    <location>
        <begin position="110"/>
        <end position="139"/>
    </location>
</feature>
<keyword evidence="6" id="KW-1185">Reference proteome</keyword>
<feature type="transmembrane region" description="Helical" evidence="5">
    <location>
        <begin position="428"/>
        <end position="446"/>
    </location>
</feature>
<keyword evidence="3 5" id="KW-1133">Transmembrane helix</keyword>
<keyword evidence="2 5" id="KW-0812">Transmembrane</keyword>
<evidence type="ECO:0000256" key="4">
    <source>
        <dbReference type="ARBA" id="ARBA00023136"/>
    </source>
</evidence>
<dbReference type="InterPro" id="IPR051115">
    <property type="entry name" value="LAPTM_transporter"/>
</dbReference>
<feature type="transmembrane region" description="Helical" evidence="5">
    <location>
        <begin position="60"/>
        <end position="79"/>
    </location>
</feature>
<keyword evidence="4 5" id="KW-0472">Membrane</keyword>
<comment type="subcellular location">
    <subcellularLocation>
        <location evidence="1">Endomembrane system</location>
        <topology evidence="1">Multi-pass membrane protein</topology>
    </subcellularLocation>
</comment>
<reference evidence="7" key="1">
    <citation type="submission" date="2024-02" db="UniProtKB">
        <authorList>
            <consortium name="WormBaseParasite"/>
        </authorList>
    </citation>
    <scope>IDENTIFICATION</scope>
</reference>
<feature type="transmembrane region" description="Helical" evidence="5">
    <location>
        <begin position="507"/>
        <end position="533"/>
    </location>
</feature>
<organism evidence="6 7">
    <name type="scientific">Strongyloides stercoralis</name>
    <name type="common">Threadworm</name>
    <dbReference type="NCBI Taxonomy" id="6248"/>
    <lineage>
        <taxon>Eukaryota</taxon>
        <taxon>Metazoa</taxon>
        <taxon>Ecdysozoa</taxon>
        <taxon>Nematoda</taxon>
        <taxon>Chromadorea</taxon>
        <taxon>Rhabditida</taxon>
        <taxon>Tylenchina</taxon>
        <taxon>Panagrolaimomorpha</taxon>
        <taxon>Strongyloidoidea</taxon>
        <taxon>Strongyloididae</taxon>
        <taxon>Strongyloides</taxon>
    </lineage>
</organism>
<evidence type="ECO:0000256" key="1">
    <source>
        <dbReference type="ARBA" id="ARBA00004127"/>
    </source>
</evidence>